<dbReference type="EnsemblPlants" id="Solyc05g045940.1.1">
    <property type="protein sequence ID" value="Solyc05g045940.1.1"/>
    <property type="gene ID" value="Solyc05g045940.1"/>
</dbReference>
<evidence type="ECO:0000313" key="2">
    <source>
        <dbReference type="Proteomes" id="UP000004994"/>
    </source>
</evidence>
<organism evidence="1">
    <name type="scientific">Solanum lycopersicum</name>
    <name type="common">Tomato</name>
    <name type="synonym">Lycopersicon esculentum</name>
    <dbReference type="NCBI Taxonomy" id="4081"/>
    <lineage>
        <taxon>Eukaryota</taxon>
        <taxon>Viridiplantae</taxon>
        <taxon>Streptophyta</taxon>
        <taxon>Embryophyta</taxon>
        <taxon>Tracheophyta</taxon>
        <taxon>Spermatophyta</taxon>
        <taxon>Magnoliopsida</taxon>
        <taxon>eudicotyledons</taxon>
        <taxon>Gunneridae</taxon>
        <taxon>Pentapetalae</taxon>
        <taxon>asterids</taxon>
        <taxon>lamiids</taxon>
        <taxon>Solanales</taxon>
        <taxon>Solanaceae</taxon>
        <taxon>Solanoideae</taxon>
        <taxon>Solaneae</taxon>
        <taxon>Solanum</taxon>
        <taxon>Solanum subgen. Lycopersicon</taxon>
    </lineage>
</organism>
<name>K4C0S7_SOLLC</name>
<dbReference type="PhylomeDB" id="K4C0S7"/>
<keyword evidence="2" id="KW-1185">Reference proteome</keyword>
<dbReference type="Gramene" id="Solyc05g045940.1.1">
    <property type="protein sequence ID" value="Solyc05g045940.1.1"/>
    <property type="gene ID" value="Solyc05g045940.1"/>
</dbReference>
<dbReference type="PROSITE" id="PS51257">
    <property type="entry name" value="PROKAR_LIPOPROTEIN"/>
    <property type="match status" value="1"/>
</dbReference>
<proteinExistence type="predicted"/>
<sequence>MKNRIGVIVPYMQPGIIVSCDDIKNDRGYYVIYGLLCPVKKSDRGYCALYAIKGLWCSLKT</sequence>
<dbReference type="HOGENOM" id="CLU_194854_0_0_1"/>
<dbReference type="Proteomes" id="UP000004994">
    <property type="component" value="Chromosome 5"/>
</dbReference>
<accession>K4C0S7</accession>
<evidence type="ECO:0000313" key="1">
    <source>
        <dbReference type="EnsemblPlants" id="Solyc05g045940.1.1"/>
    </source>
</evidence>
<dbReference type="PaxDb" id="4081-Solyc05g045940.1.1"/>
<dbReference type="InParanoid" id="K4C0S7"/>
<reference evidence="1" key="2">
    <citation type="submission" date="2015-06" db="UniProtKB">
        <authorList>
            <consortium name="EnsemblPlants"/>
        </authorList>
    </citation>
    <scope>IDENTIFICATION</scope>
    <source>
        <strain evidence="1">cv. Heinz 1706</strain>
    </source>
</reference>
<reference evidence="1" key="1">
    <citation type="journal article" date="2012" name="Nature">
        <title>The tomato genome sequence provides insights into fleshy fruit evolution.</title>
        <authorList>
            <consortium name="Tomato Genome Consortium"/>
        </authorList>
    </citation>
    <scope>NUCLEOTIDE SEQUENCE [LARGE SCALE GENOMIC DNA]</scope>
    <source>
        <strain evidence="1">cv. Heinz 1706</strain>
    </source>
</reference>
<dbReference type="AlphaFoldDB" id="K4C0S7"/>
<protein>
    <submittedName>
        <fullName evidence="1">Uncharacterized protein</fullName>
    </submittedName>
</protein>